<comment type="similarity">
    <text evidence="1">Belongs to the 'phage' integrase family.</text>
</comment>
<comment type="caution">
    <text evidence="4">The sequence shown here is derived from an EMBL/GenBank/DDBJ whole genome shotgun (WGS) entry which is preliminary data.</text>
</comment>
<proteinExistence type="inferred from homology"/>
<evidence type="ECO:0000313" key="5">
    <source>
        <dbReference type="Proteomes" id="UP001589858"/>
    </source>
</evidence>
<dbReference type="InterPro" id="IPR025166">
    <property type="entry name" value="Integrase_DNA_bind_dom"/>
</dbReference>
<sequence length="71" mass="8238">MLTDAAIKALKPKDKLYKIVDRDGMYVVVQPSGSIVFRLDYRLNGRRETLTVEFHRELTRGAQKFSLRIDP</sequence>
<dbReference type="EMBL" id="JBHLTM010000092">
    <property type="protein sequence ID" value="MFC0687749.1"/>
    <property type="molecule type" value="Genomic_DNA"/>
</dbReference>
<evidence type="ECO:0000256" key="1">
    <source>
        <dbReference type="ARBA" id="ARBA00008857"/>
    </source>
</evidence>
<dbReference type="InterPro" id="IPR050808">
    <property type="entry name" value="Phage_Integrase"/>
</dbReference>
<dbReference type="PANTHER" id="PTHR30629">
    <property type="entry name" value="PROPHAGE INTEGRASE"/>
    <property type="match status" value="1"/>
</dbReference>
<dbReference type="InterPro" id="IPR038488">
    <property type="entry name" value="Integrase_DNA-bd_sf"/>
</dbReference>
<name>A0ABV6SEU7_9SPHN</name>
<keyword evidence="5" id="KW-1185">Reference proteome</keyword>
<accession>A0ABV6SEU7</accession>
<gene>
    <name evidence="4" type="ORF">ACFFF8_24475</name>
</gene>
<protein>
    <submittedName>
        <fullName evidence="4">Arm DNA-binding domain-containing protein</fullName>
    </submittedName>
</protein>
<organism evidence="4 5">
    <name type="scientific">Novosphingobium clariflavum</name>
    <dbReference type="NCBI Taxonomy" id="2029884"/>
    <lineage>
        <taxon>Bacteria</taxon>
        <taxon>Pseudomonadati</taxon>
        <taxon>Pseudomonadota</taxon>
        <taxon>Alphaproteobacteria</taxon>
        <taxon>Sphingomonadales</taxon>
        <taxon>Sphingomonadaceae</taxon>
        <taxon>Novosphingobium</taxon>
    </lineage>
</organism>
<evidence type="ECO:0000259" key="3">
    <source>
        <dbReference type="Pfam" id="PF13356"/>
    </source>
</evidence>
<dbReference type="PANTHER" id="PTHR30629:SF2">
    <property type="entry name" value="PROPHAGE INTEGRASE INTS-RELATED"/>
    <property type="match status" value="1"/>
</dbReference>
<dbReference type="Proteomes" id="UP001589858">
    <property type="component" value="Unassembled WGS sequence"/>
</dbReference>
<evidence type="ECO:0000256" key="2">
    <source>
        <dbReference type="ARBA" id="ARBA00022908"/>
    </source>
</evidence>
<evidence type="ECO:0000313" key="4">
    <source>
        <dbReference type="EMBL" id="MFC0687749.1"/>
    </source>
</evidence>
<keyword evidence="2" id="KW-0229">DNA integration</keyword>
<feature type="domain" description="Integrase DNA-binding" evidence="3">
    <location>
        <begin position="2"/>
        <end position="52"/>
    </location>
</feature>
<dbReference type="GO" id="GO:0003677">
    <property type="term" value="F:DNA binding"/>
    <property type="evidence" value="ECO:0007669"/>
    <property type="project" value="UniProtKB-KW"/>
</dbReference>
<dbReference type="Pfam" id="PF13356">
    <property type="entry name" value="Arm-DNA-bind_3"/>
    <property type="match status" value="1"/>
</dbReference>
<keyword evidence="4" id="KW-0238">DNA-binding</keyword>
<reference evidence="4 5" key="1">
    <citation type="submission" date="2024-09" db="EMBL/GenBank/DDBJ databases">
        <authorList>
            <person name="Sun Q."/>
            <person name="Mori K."/>
        </authorList>
    </citation>
    <scope>NUCLEOTIDE SEQUENCE [LARGE SCALE GENOMIC DNA]</scope>
    <source>
        <strain evidence="4 5">CICC 11035S</strain>
    </source>
</reference>
<feature type="non-terminal residue" evidence="4">
    <location>
        <position position="71"/>
    </location>
</feature>
<dbReference type="Gene3D" id="3.30.160.390">
    <property type="entry name" value="Integrase, DNA-binding domain"/>
    <property type="match status" value="1"/>
</dbReference>
<dbReference type="RefSeq" id="WP_379489457.1">
    <property type="nucleotide sequence ID" value="NZ_JBHLTM010000092.1"/>
</dbReference>